<name>A0A1Q5TED0_9EURO</name>
<evidence type="ECO:0000256" key="1">
    <source>
        <dbReference type="ARBA" id="ARBA00006218"/>
    </source>
</evidence>
<comment type="similarity">
    <text evidence="1">Belongs to the TRAPP small subunits family. BET3 subfamily.</text>
</comment>
<dbReference type="AlphaFoldDB" id="A0A1Q5TED0"/>
<evidence type="ECO:0000313" key="3">
    <source>
        <dbReference type="Proteomes" id="UP000186955"/>
    </source>
</evidence>
<dbReference type="SUPFAM" id="SSF111126">
    <property type="entry name" value="Ligand-binding domain in the NO signalling and Golgi transport"/>
    <property type="match status" value="1"/>
</dbReference>
<dbReference type="Pfam" id="PF04051">
    <property type="entry name" value="TRAPP"/>
    <property type="match status" value="1"/>
</dbReference>
<dbReference type="Gene3D" id="3.30.1380.20">
    <property type="entry name" value="Trafficking protein particle complex subunit 3"/>
    <property type="match status" value="1"/>
</dbReference>
<organism evidence="2 3">
    <name type="scientific">Penicillium subrubescens</name>
    <dbReference type="NCBI Taxonomy" id="1316194"/>
    <lineage>
        <taxon>Eukaryota</taxon>
        <taxon>Fungi</taxon>
        <taxon>Dikarya</taxon>
        <taxon>Ascomycota</taxon>
        <taxon>Pezizomycotina</taxon>
        <taxon>Eurotiomycetes</taxon>
        <taxon>Eurotiomycetidae</taxon>
        <taxon>Eurotiales</taxon>
        <taxon>Aspergillaceae</taxon>
        <taxon>Penicillium</taxon>
    </lineage>
</organism>
<dbReference type="InterPro" id="IPR007194">
    <property type="entry name" value="TRAPP_component"/>
</dbReference>
<protein>
    <recommendedName>
        <fullName evidence="4">BET3 family protein</fullName>
    </recommendedName>
</protein>
<reference evidence="2 3" key="1">
    <citation type="submission" date="2016-10" db="EMBL/GenBank/DDBJ databases">
        <title>Genome sequence of the ascomycete fungus Penicillium subrubescens.</title>
        <authorList>
            <person name="De Vries R.P."/>
            <person name="Peng M."/>
            <person name="Dilokpimol A."/>
            <person name="Hilden K."/>
            <person name="Makela M.R."/>
            <person name="Grigoriev I."/>
            <person name="Riley R."/>
            <person name="Granchi Z."/>
        </authorList>
    </citation>
    <scope>NUCLEOTIDE SEQUENCE [LARGE SCALE GENOMIC DNA]</scope>
    <source>
        <strain evidence="2 3">CBS 132785</strain>
    </source>
</reference>
<sequence>MSFDASASLSISDPNARALSSSCFDFLLIELVPMAERLAKDLATQENPEDEEVRESTYFRLESLGYRVGQGLAERCVNRHAPRDVPGCARGQTES</sequence>
<evidence type="ECO:0000313" key="2">
    <source>
        <dbReference type="EMBL" id="OKO98573.1"/>
    </source>
</evidence>
<dbReference type="EMBL" id="MNBE01000672">
    <property type="protein sequence ID" value="OKO98573.1"/>
    <property type="molecule type" value="Genomic_DNA"/>
</dbReference>
<accession>A0A1Q5TED0</accession>
<proteinExistence type="inferred from homology"/>
<dbReference type="Proteomes" id="UP000186955">
    <property type="component" value="Unassembled WGS sequence"/>
</dbReference>
<keyword evidence="3" id="KW-1185">Reference proteome</keyword>
<dbReference type="InterPro" id="IPR024096">
    <property type="entry name" value="NO_sig/Golgi_transp_ligand-bd"/>
</dbReference>
<gene>
    <name evidence="2" type="ORF">PENSUB_9249</name>
</gene>
<evidence type="ECO:0008006" key="4">
    <source>
        <dbReference type="Google" id="ProtNLM"/>
    </source>
</evidence>
<comment type="caution">
    <text evidence="2">The sequence shown here is derived from an EMBL/GenBank/DDBJ whole genome shotgun (WGS) entry which is preliminary data.</text>
</comment>
<dbReference type="STRING" id="1316194.A0A1Q5TED0"/>